<dbReference type="EMBL" id="FWXR01000008">
    <property type="protein sequence ID" value="SMC78591.1"/>
    <property type="molecule type" value="Genomic_DNA"/>
</dbReference>
<feature type="compositionally biased region" description="Gly residues" evidence="1">
    <location>
        <begin position="91"/>
        <end position="100"/>
    </location>
</feature>
<feature type="region of interest" description="Disordered" evidence="1">
    <location>
        <begin position="72"/>
        <end position="135"/>
    </location>
</feature>
<evidence type="ECO:0000256" key="1">
    <source>
        <dbReference type="SAM" id="MobiDB-lite"/>
    </source>
</evidence>
<dbReference type="AlphaFoldDB" id="A0A1W2C0H0"/>
<organism evidence="2 3">
    <name type="scientific">Fulvimarina manganoxydans</name>
    <dbReference type="NCBI Taxonomy" id="937218"/>
    <lineage>
        <taxon>Bacteria</taxon>
        <taxon>Pseudomonadati</taxon>
        <taxon>Pseudomonadota</taxon>
        <taxon>Alphaproteobacteria</taxon>
        <taxon>Hyphomicrobiales</taxon>
        <taxon>Aurantimonadaceae</taxon>
        <taxon>Fulvimarina</taxon>
    </lineage>
</organism>
<dbReference type="RefSeq" id="WP_084410046.1">
    <property type="nucleotide sequence ID" value="NZ_FWXR01000008.1"/>
</dbReference>
<dbReference type="Proteomes" id="UP000192656">
    <property type="component" value="Unassembled WGS sequence"/>
</dbReference>
<gene>
    <name evidence="2" type="ORF">SAMN06297251_10865</name>
</gene>
<dbReference type="OrthoDB" id="1430792at2"/>
<keyword evidence="3" id="KW-1185">Reference proteome</keyword>
<name>A0A1W2C0H0_9HYPH</name>
<reference evidence="2 3" key="1">
    <citation type="submission" date="2017-04" db="EMBL/GenBank/DDBJ databases">
        <authorList>
            <person name="Afonso C.L."/>
            <person name="Miller P.J."/>
            <person name="Scott M.A."/>
            <person name="Spackman E."/>
            <person name="Goraichik I."/>
            <person name="Dimitrov K.M."/>
            <person name="Suarez D.L."/>
            <person name="Swayne D.E."/>
        </authorList>
    </citation>
    <scope>NUCLEOTIDE SEQUENCE [LARGE SCALE GENOMIC DNA]</scope>
    <source>
        <strain evidence="2 3">CGMCC 1.10972</strain>
    </source>
</reference>
<proteinExistence type="predicted"/>
<protein>
    <recommendedName>
        <fullName evidence="4">Helix-turn-helix domain-containing protein</fullName>
    </recommendedName>
</protein>
<accession>A0A1W2C0H0</accession>
<sequence length="295" mass="32347">MTEKQWRSPITRRAQANASDRNPIATERGIVARWQAPRDLLSGLDTQQEPHETFVKRAAIWREHREGRISIEEASRRSALVDKPASSGPVGMRGQGGGPGQPRPPAPRPRATRSAPGDSRQYSNPMATTAARDDRLTPQAKALLQVIRARVGKGYETICTKGGLAGAISRSTRSIARYLRDLERCGYLKTSIRRDGRGYHLGLVLTITEKVLPFFAETKGLARWLGDSVFGRGFMPFATQTLGGASWPASATRTDLFSVQGMTNLSSNNQTRNDSYLENSNGQRIIAGSGQYPPD</sequence>
<feature type="region of interest" description="Disordered" evidence="1">
    <location>
        <begin position="1"/>
        <end position="30"/>
    </location>
</feature>
<evidence type="ECO:0000313" key="2">
    <source>
        <dbReference type="EMBL" id="SMC78591.1"/>
    </source>
</evidence>
<evidence type="ECO:0008006" key="4">
    <source>
        <dbReference type="Google" id="ProtNLM"/>
    </source>
</evidence>
<evidence type="ECO:0000313" key="3">
    <source>
        <dbReference type="Proteomes" id="UP000192656"/>
    </source>
</evidence>